<feature type="transmembrane region" description="Helical" evidence="2">
    <location>
        <begin position="219"/>
        <end position="238"/>
    </location>
</feature>
<dbReference type="AlphaFoldDB" id="A0A508TQY3"/>
<dbReference type="EMBL" id="CAADFC020000028">
    <property type="protein sequence ID" value="VIO76721.1"/>
    <property type="molecule type" value="Genomic_DNA"/>
</dbReference>
<feature type="transmembrane region" description="Helical" evidence="2">
    <location>
        <begin position="138"/>
        <end position="158"/>
    </location>
</feature>
<accession>A0A508TQY3</accession>
<feature type="transmembrane region" description="Helical" evidence="2">
    <location>
        <begin position="83"/>
        <end position="104"/>
    </location>
</feature>
<sequence length="527" mass="56022">MQRFVQLAGGLSSPAILIVLIWCVALALVAVGPIDFPGQPSPAVLAIVGTCLAAFLLAYRGGSVLFEAGFARRHEMPAPSVSMLNRTVTATSLTGIAGIGLMAFDRIVLSGVNNSSYSELLRCAPGLISFIEIKRTPILYLGYVTFSFGFVSVILFLLKGEVIRGWAAALAQLSIVSPVGYAVLYSGRFPILLAMLLIIATMLIRVSQGRRPLPAGHHLLLKVLIALGLFALYSSWVWSSRQNFCIQLTPLIRELEEKQRQASGVPSPGQQTPAAPVQQAPSPPLPPPAAQGPVAPPPPGEGISGTDLSKKMAEAAAVAPKATSETNTADAVLAIMLEAWNVKPRGYVTTALNAGYLSPRAALIGLSTFFYLTHGVRTIDIAWQARDKFSPQWGVYEVGILSPILRVFFPQVQQVSVMEAELKATGIYGFFPTAWLAAFIDFGMIGAIVYILIWGGIAGWSATGARRSDLLTPQLLLIFVITSILLSPVQGPLGVANAALILVSMLVVGLVVDGSPRFAKRTDPVAA</sequence>
<comment type="caution">
    <text evidence="3">The sequence shown here is derived from an EMBL/GenBank/DDBJ whole genome shotgun (WGS) entry which is preliminary data.</text>
</comment>
<keyword evidence="2" id="KW-0812">Transmembrane</keyword>
<dbReference type="OrthoDB" id="8206800at2"/>
<evidence type="ECO:0008006" key="5">
    <source>
        <dbReference type="Google" id="ProtNLM"/>
    </source>
</evidence>
<feature type="transmembrane region" description="Helical" evidence="2">
    <location>
        <begin position="7"/>
        <end position="31"/>
    </location>
</feature>
<evidence type="ECO:0000313" key="4">
    <source>
        <dbReference type="Proteomes" id="UP000328092"/>
    </source>
</evidence>
<feature type="transmembrane region" description="Helical" evidence="2">
    <location>
        <begin position="434"/>
        <end position="458"/>
    </location>
</feature>
<name>A0A508TQY3_9BRAD</name>
<feature type="region of interest" description="Disordered" evidence="1">
    <location>
        <begin position="259"/>
        <end position="306"/>
    </location>
</feature>
<evidence type="ECO:0000256" key="1">
    <source>
        <dbReference type="SAM" id="MobiDB-lite"/>
    </source>
</evidence>
<dbReference type="RefSeq" id="WP_139863247.1">
    <property type="nucleotide sequence ID" value="NZ_CAADFC020000028.1"/>
</dbReference>
<keyword evidence="2" id="KW-0472">Membrane</keyword>
<proteinExistence type="predicted"/>
<feature type="transmembrane region" description="Helical" evidence="2">
    <location>
        <begin position="189"/>
        <end position="207"/>
    </location>
</feature>
<feature type="transmembrane region" description="Helical" evidence="2">
    <location>
        <begin position="165"/>
        <end position="183"/>
    </location>
</feature>
<evidence type="ECO:0000256" key="2">
    <source>
        <dbReference type="SAM" id="Phobius"/>
    </source>
</evidence>
<feature type="compositionally biased region" description="Low complexity" evidence="1">
    <location>
        <begin position="268"/>
        <end position="280"/>
    </location>
</feature>
<feature type="transmembrane region" description="Helical" evidence="2">
    <location>
        <begin position="43"/>
        <end position="62"/>
    </location>
</feature>
<feature type="transmembrane region" description="Helical" evidence="2">
    <location>
        <begin position="470"/>
        <end position="489"/>
    </location>
</feature>
<protein>
    <recommendedName>
        <fullName evidence="5">Oligosaccharide repeat unit polymerase</fullName>
    </recommendedName>
</protein>
<feature type="compositionally biased region" description="Pro residues" evidence="1">
    <location>
        <begin position="281"/>
        <end position="300"/>
    </location>
</feature>
<keyword evidence="2" id="KW-1133">Transmembrane helix</keyword>
<gene>
    <name evidence="3" type="ORF">CI1B_66140</name>
</gene>
<organism evidence="3 4">
    <name type="scientific">Bradyrhizobium ivorense</name>
    <dbReference type="NCBI Taxonomy" id="2511166"/>
    <lineage>
        <taxon>Bacteria</taxon>
        <taxon>Pseudomonadati</taxon>
        <taxon>Pseudomonadota</taxon>
        <taxon>Alphaproteobacteria</taxon>
        <taxon>Hyphomicrobiales</taxon>
        <taxon>Nitrobacteraceae</taxon>
        <taxon>Bradyrhizobium</taxon>
    </lineage>
</organism>
<feature type="transmembrane region" description="Helical" evidence="2">
    <location>
        <begin position="495"/>
        <end position="512"/>
    </location>
</feature>
<reference evidence="3" key="1">
    <citation type="submission" date="2019-02" db="EMBL/GenBank/DDBJ databases">
        <authorList>
            <person name="Pothier F.J."/>
        </authorList>
    </citation>
    <scope>NUCLEOTIDE SEQUENCE</scope>
    <source>
        <strain evidence="3">CI-1B</strain>
    </source>
</reference>
<keyword evidence="4" id="KW-1185">Reference proteome</keyword>
<evidence type="ECO:0000313" key="3">
    <source>
        <dbReference type="EMBL" id="VIO76721.1"/>
    </source>
</evidence>
<dbReference type="Proteomes" id="UP000328092">
    <property type="component" value="Unassembled WGS sequence"/>
</dbReference>